<dbReference type="EMBL" id="BAAAHK010000011">
    <property type="protein sequence ID" value="GAA0947743.1"/>
    <property type="molecule type" value="Genomic_DNA"/>
</dbReference>
<gene>
    <name evidence="1" type="ORF">GCM10009554_44720</name>
</gene>
<protein>
    <submittedName>
        <fullName evidence="1">DinB family protein</fullName>
    </submittedName>
</protein>
<dbReference type="SUPFAM" id="SSF109854">
    <property type="entry name" value="DinB/YfiT-like putative metalloenzymes"/>
    <property type="match status" value="1"/>
</dbReference>
<evidence type="ECO:0000313" key="1">
    <source>
        <dbReference type="EMBL" id="GAA0947743.1"/>
    </source>
</evidence>
<dbReference type="Gene3D" id="1.20.120.450">
    <property type="entry name" value="dinb family like domain"/>
    <property type="match status" value="1"/>
</dbReference>
<evidence type="ECO:0000313" key="2">
    <source>
        <dbReference type="Proteomes" id="UP001500542"/>
    </source>
</evidence>
<comment type="caution">
    <text evidence="1">The sequence shown here is derived from an EMBL/GenBank/DDBJ whole genome shotgun (WGS) entry which is preliminary data.</text>
</comment>
<name>A0ABP4BF23_9ACTN</name>
<dbReference type="Pfam" id="PF04978">
    <property type="entry name" value="MST"/>
    <property type="match status" value="1"/>
</dbReference>
<reference evidence="2" key="1">
    <citation type="journal article" date="2019" name="Int. J. Syst. Evol. Microbiol.">
        <title>The Global Catalogue of Microorganisms (GCM) 10K type strain sequencing project: providing services to taxonomists for standard genome sequencing and annotation.</title>
        <authorList>
            <consortium name="The Broad Institute Genomics Platform"/>
            <consortium name="The Broad Institute Genome Sequencing Center for Infectious Disease"/>
            <person name="Wu L."/>
            <person name="Ma J."/>
        </authorList>
    </citation>
    <scope>NUCLEOTIDE SEQUENCE [LARGE SCALE GENOMIC DNA]</scope>
    <source>
        <strain evidence="2">JCM 10977</strain>
    </source>
</reference>
<dbReference type="InterPro" id="IPR034660">
    <property type="entry name" value="DinB/YfiT-like"/>
</dbReference>
<sequence>MTSDQVQPVERTRPLQEADERATLNSLLDFLRATVVNKVAGLTDEQASTRSVPASALTPAGLVKHLTGTERFWFAIDFAAQDIEWPWPDDNPHGAFTLSPDDTLASLVAAYQAECTRSRAVVAAAPSLDDPAQGQGMTFNLRYALNHMIEETARHLGHLDLLRESIDGSTGQ</sequence>
<proteinExistence type="predicted"/>
<dbReference type="Proteomes" id="UP001500542">
    <property type="component" value="Unassembled WGS sequence"/>
</dbReference>
<accession>A0ABP4BF23</accession>
<organism evidence="1 2">
    <name type="scientific">Kribbella koreensis</name>
    <dbReference type="NCBI Taxonomy" id="57909"/>
    <lineage>
        <taxon>Bacteria</taxon>
        <taxon>Bacillati</taxon>
        <taxon>Actinomycetota</taxon>
        <taxon>Actinomycetes</taxon>
        <taxon>Propionibacteriales</taxon>
        <taxon>Kribbellaceae</taxon>
        <taxon>Kribbella</taxon>
    </lineage>
</organism>
<keyword evidence="2" id="KW-1185">Reference proteome</keyword>
<dbReference type="InterPro" id="IPR007061">
    <property type="entry name" value="MST-like"/>
</dbReference>
<dbReference type="RefSeq" id="WP_343973294.1">
    <property type="nucleotide sequence ID" value="NZ_BAAAHK010000011.1"/>
</dbReference>